<reference evidence="2 3" key="1">
    <citation type="submission" date="2015-09" db="EMBL/GenBank/DDBJ databases">
        <title>Draft genome of the parasitic nematode Teladorsagia circumcincta isolate WARC Sus (inbred).</title>
        <authorList>
            <person name="Mitreva M."/>
        </authorList>
    </citation>
    <scope>NUCLEOTIDE SEQUENCE [LARGE SCALE GENOMIC DNA]</scope>
    <source>
        <strain evidence="2 3">S</strain>
    </source>
</reference>
<evidence type="ECO:0000313" key="3">
    <source>
        <dbReference type="Proteomes" id="UP000230423"/>
    </source>
</evidence>
<dbReference type="EMBL" id="KZ349408">
    <property type="protein sequence ID" value="PIO64982.1"/>
    <property type="molecule type" value="Genomic_DNA"/>
</dbReference>
<keyword evidence="1" id="KW-1133">Transmembrane helix</keyword>
<protein>
    <submittedName>
        <fullName evidence="2">Uncharacterized protein</fullName>
    </submittedName>
</protein>
<name>A0A2G9U5K2_TELCI</name>
<keyword evidence="1" id="KW-0472">Membrane</keyword>
<proteinExistence type="predicted"/>
<sequence length="78" mass="8496">MTHEQERINASKARYAPEDSLPSALRAIAPAALVSNDRYDSTVCLSPLSFAAFIGLGIILATSLSAFVFYTARPHHKF</sequence>
<evidence type="ECO:0000256" key="1">
    <source>
        <dbReference type="SAM" id="Phobius"/>
    </source>
</evidence>
<dbReference type="Proteomes" id="UP000230423">
    <property type="component" value="Unassembled WGS sequence"/>
</dbReference>
<accession>A0A2G9U5K2</accession>
<gene>
    <name evidence="2" type="ORF">TELCIR_13369</name>
</gene>
<dbReference type="AlphaFoldDB" id="A0A2G9U5K2"/>
<feature type="transmembrane region" description="Helical" evidence="1">
    <location>
        <begin position="48"/>
        <end position="72"/>
    </location>
</feature>
<evidence type="ECO:0000313" key="2">
    <source>
        <dbReference type="EMBL" id="PIO64982.1"/>
    </source>
</evidence>
<organism evidence="2 3">
    <name type="scientific">Teladorsagia circumcincta</name>
    <name type="common">Brown stomach worm</name>
    <name type="synonym">Ostertagia circumcincta</name>
    <dbReference type="NCBI Taxonomy" id="45464"/>
    <lineage>
        <taxon>Eukaryota</taxon>
        <taxon>Metazoa</taxon>
        <taxon>Ecdysozoa</taxon>
        <taxon>Nematoda</taxon>
        <taxon>Chromadorea</taxon>
        <taxon>Rhabditida</taxon>
        <taxon>Rhabditina</taxon>
        <taxon>Rhabditomorpha</taxon>
        <taxon>Strongyloidea</taxon>
        <taxon>Trichostrongylidae</taxon>
        <taxon>Teladorsagia</taxon>
    </lineage>
</organism>
<keyword evidence="1" id="KW-0812">Transmembrane</keyword>
<keyword evidence="3" id="KW-1185">Reference proteome</keyword>